<dbReference type="InterPro" id="IPR018310">
    <property type="entry name" value="Put_endonuclease_Z1-dom"/>
</dbReference>
<feature type="domain" description="Putative endonuclease Z1" evidence="1">
    <location>
        <begin position="308"/>
        <end position="519"/>
    </location>
</feature>
<accession>A0ABY0IMG7</accession>
<evidence type="ECO:0000313" key="2">
    <source>
        <dbReference type="EMBL" id="RZT76418.1"/>
    </source>
</evidence>
<reference evidence="2 3" key="1">
    <citation type="submission" date="2019-02" db="EMBL/GenBank/DDBJ databases">
        <title>Genomic Encyclopedia of Type Strains, Phase IV (KMG-IV): sequencing the most valuable type-strain genomes for metagenomic binning, comparative biology and taxonomic classification.</title>
        <authorList>
            <person name="Goeker M."/>
        </authorList>
    </citation>
    <scope>NUCLEOTIDE SEQUENCE [LARGE SCALE GENOMIC DNA]</scope>
    <source>
        <strain evidence="2 3">DSM 21223</strain>
    </source>
</reference>
<proteinExistence type="predicted"/>
<protein>
    <submittedName>
        <fullName evidence="2">Z1 domain-containing protein</fullName>
    </submittedName>
</protein>
<sequence length="755" mass="84352">MATTIKILKTVKPPLRWIPEPKDFTTEFLESKSQDPNGPSIEDLRNGPNSVLQEALRILGRCLPPSEPAGRETGLVVGYVQSGKTMSFETVIALARDNGYGVVIVLAGTKNNLRDQSEDRLKKDLGIDEGGDHWYHLSNPTKAQRSQIESKIDAWRKKSSKKSLLITVLKHGGHIEKLTAVLQAVKLNGVPALIIDDESDQASLNTQASRIRKLRAPANAMSTTYEKILGLRDVLPHHSYLQYTATPQANLLLAQTDLLNPSFSELVTPGDAYTGGHAFFKSAVGLVEDIPPGDVPTPQHPLKSPPKSLLKALRYFLLVAAQHSLTRKKGLTSKDRNRSMMVHPAVATTQHKIYRDWVEKAFSALKRRIEADSVSKPGSLSAIFQTEYDALAKTYSELKPLSELIAALADEVLDDLNCVEVNGTPDAEKKVSWKATKYWILVGGAKLDRGYTVEGLCVTYMPRPLGTSAAADTLQQRARFFGYKKAYLGLCRVFIQPSVKDAFTEYVEHEDFVREALVQNRGKPLRDWRRDFILTQLLKPTRPNVVGLGIRRVLVEDWIVPNVLQRDDVAVAENRLLLDKVDKKWSKDFSRDNAATIPRLAPTKGKSSNDVILDVPLTTVLEDFLLNLEVKDPKDAEEHSAMLVALSALLAKDPSLKVDVFVMNQLKPGYRSRVGTSTLPASNKFAPINQYFSQSANAINDRSFFTPDRISLQLRRFNLGHHQRDESKADIHDVTWYALYVPKKLKKDLFVENRD</sequence>
<keyword evidence="3" id="KW-1185">Reference proteome</keyword>
<dbReference type="EMBL" id="SHKM01000002">
    <property type="protein sequence ID" value="RZT76418.1"/>
    <property type="molecule type" value="Genomic_DNA"/>
</dbReference>
<evidence type="ECO:0000313" key="3">
    <source>
        <dbReference type="Proteomes" id="UP000292136"/>
    </source>
</evidence>
<gene>
    <name evidence="2" type="ORF">EV678_2294</name>
</gene>
<dbReference type="RefSeq" id="WP_130459615.1">
    <property type="nucleotide sequence ID" value="NZ_SHKM01000002.1"/>
</dbReference>
<evidence type="ECO:0000259" key="1">
    <source>
        <dbReference type="Pfam" id="PF10593"/>
    </source>
</evidence>
<organism evidence="2 3">
    <name type="scientific">Azospira oryzae</name>
    <dbReference type="NCBI Taxonomy" id="146939"/>
    <lineage>
        <taxon>Bacteria</taxon>
        <taxon>Pseudomonadati</taxon>
        <taxon>Pseudomonadota</taxon>
        <taxon>Betaproteobacteria</taxon>
        <taxon>Rhodocyclales</taxon>
        <taxon>Rhodocyclaceae</taxon>
        <taxon>Azospira</taxon>
    </lineage>
</organism>
<name>A0ABY0IMG7_9RHOO</name>
<dbReference type="Pfam" id="PF10593">
    <property type="entry name" value="Z1"/>
    <property type="match status" value="1"/>
</dbReference>
<comment type="caution">
    <text evidence="2">The sequence shown here is derived from an EMBL/GenBank/DDBJ whole genome shotgun (WGS) entry which is preliminary data.</text>
</comment>
<dbReference type="Proteomes" id="UP000292136">
    <property type="component" value="Unassembled WGS sequence"/>
</dbReference>